<dbReference type="AlphaFoldDB" id="A0AAU9C4F6"/>
<evidence type="ECO:0000313" key="11">
    <source>
        <dbReference type="Proteomes" id="UP001321450"/>
    </source>
</evidence>
<name>A0AAU9C4F6_9GAMM</name>
<dbReference type="Gene3D" id="3.10.430.100">
    <property type="entry name" value="Ribosomal protein L9, C-terminal domain"/>
    <property type="match status" value="1"/>
</dbReference>
<dbReference type="FunFam" id="3.40.5.10:FF:000003">
    <property type="entry name" value="50S ribosomal protein L9"/>
    <property type="match status" value="1"/>
</dbReference>
<protein>
    <recommendedName>
        <fullName evidence="6 7">Large ribosomal subunit protein bL9</fullName>
    </recommendedName>
</protein>
<dbReference type="InterPro" id="IPR000244">
    <property type="entry name" value="Ribosomal_bL9"/>
</dbReference>
<dbReference type="HAMAP" id="MF_00503">
    <property type="entry name" value="Ribosomal_bL9"/>
    <property type="match status" value="1"/>
</dbReference>
<dbReference type="RefSeq" id="WP_286293046.1">
    <property type="nucleotide sequence ID" value="NZ_AP024718.1"/>
</dbReference>
<dbReference type="Pfam" id="PF01281">
    <property type="entry name" value="Ribosomal_L9_N"/>
    <property type="match status" value="1"/>
</dbReference>
<dbReference type="GO" id="GO:0003735">
    <property type="term" value="F:structural constituent of ribosome"/>
    <property type="evidence" value="ECO:0007669"/>
    <property type="project" value="InterPro"/>
</dbReference>
<keyword evidence="2 7" id="KW-0699">rRNA-binding</keyword>
<dbReference type="NCBIfam" id="TIGR00158">
    <property type="entry name" value="L9"/>
    <property type="match status" value="1"/>
</dbReference>
<evidence type="ECO:0000313" key="10">
    <source>
        <dbReference type="EMBL" id="BCX88009.1"/>
    </source>
</evidence>
<evidence type="ECO:0000256" key="7">
    <source>
        <dbReference type="HAMAP-Rule" id="MF_00503"/>
    </source>
</evidence>
<dbReference type="InterPro" id="IPR036791">
    <property type="entry name" value="Ribosomal_bL9_C_sf"/>
</dbReference>
<accession>A0AAU9C4F6</accession>
<keyword evidence="3 7" id="KW-0694">RNA-binding</keyword>
<dbReference type="SUPFAM" id="SSF55653">
    <property type="entry name" value="Ribosomal protein L9 C-domain"/>
    <property type="match status" value="1"/>
</dbReference>
<keyword evidence="4 7" id="KW-0689">Ribosomal protein</keyword>
<dbReference type="Gene3D" id="3.40.5.10">
    <property type="entry name" value="Ribosomal protein L9, N-terminal domain"/>
    <property type="match status" value="1"/>
</dbReference>
<dbReference type="InterPro" id="IPR020070">
    <property type="entry name" value="Ribosomal_bL9_N"/>
</dbReference>
<evidence type="ECO:0000256" key="6">
    <source>
        <dbReference type="ARBA" id="ARBA00035292"/>
    </source>
</evidence>
<evidence type="ECO:0000256" key="4">
    <source>
        <dbReference type="ARBA" id="ARBA00022980"/>
    </source>
</evidence>
<evidence type="ECO:0000259" key="9">
    <source>
        <dbReference type="PROSITE" id="PS00651"/>
    </source>
</evidence>
<dbReference type="GO" id="GO:1990904">
    <property type="term" value="C:ribonucleoprotein complex"/>
    <property type="evidence" value="ECO:0007669"/>
    <property type="project" value="UniProtKB-KW"/>
</dbReference>
<dbReference type="InterPro" id="IPR036935">
    <property type="entry name" value="Ribosomal_bL9_N_sf"/>
</dbReference>
<evidence type="ECO:0000256" key="3">
    <source>
        <dbReference type="ARBA" id="ARBA00022884"/>
    </source>
</evidence>
<evidence type="ECO:0000256" key="1">
    <source>
        <dbReference type="ARBA" id="ARBA00010605"/>
    </source>
</evidence>
<dbReference type="InterPro" id="IPR020594">
    <property type="entry name" value="Ribosomal_bL9_bac/chp"/>
</dbReference>
<dbReference type="Proteomes" id="UP001321450">
    <property type="component" value="Chromosome"/>
</dbReference>
<feature type="coiled-coil region" evidence="8">
    <location>
        <begin position="37"/>
        <end position="75"/>
    </location>
</feature>
<dbReference type="SUPFAM" id="SSF55658">
    <property type="entry name" value="L9 N-domain-like"/>
    <property type="match status" value="1"/>
</dbReference>
<dbReference type="KEGG" id="meiy:MIN45_P0376"/>
<sequence>MEVILLEKIANLGDLGDRVDVKPGYARNYLIPQGKAVRATPERIAEFEQRRAELERKAAEALQAARERAEKLAELEVVITQKAGPEGKLYGSIGTQNLAEAITAAGVSVSRQEVLLPEGPLRQTGEYEVELRLHPDVTATVKVVVQPEA</sequence>
<dbReference type="GO" id="GO:0005840">
    <property type="term" value="C:ribosome"/>
    <property type="evidence" value="ECO:0007669"/>
    <property type="project" value="UniProtKB-KW"/>
</dbReference>
<gene>
    <name evidence="7" type="primary">rplI</name>
    <name evidence="10" type="ORF">MIN45_P0376</name>
</gene>
<keyword evidence="11" id="KW-1185">Reference proteome</keyword>
<evidence type="ECO:0000256" key="2">
    <source>
        <dbReference type="ARBA" id="ARBA00022730"/>
    </source>
</evidence>
<feature type="domain" description="Ribosomal protein L9" evidence="9">
    <location>
        <begin position="13"/>
        <end position="40"/>
    </location>
</feature>
<proteinExistence type="inferred from homology"/>
<dbReference type="EMBL" id="AP024718">
    <property type="protein sequence ID" value="BCX88009.1"/>
    <property type="molecule type" value="Genomic_DNA"/>
</dbReference>
<dbReference type="PANTHER" id="PTHR21368">
    <property type="entry name" value="50S RIBOSOMAL PROTEIN L9"/>
    <property type="match status" value="1"/>
</dbReference>
<dbReference type="InterPro" id="IPR020069">
    <property type="entry name" value="Ribosomal_bL9_C"/>
</dbReference>
<dbReference type="Pfam" id="PF03948">
    <property type="entry name" value="Ribosomal_L9_C"/>
    <property type="match status" value="1"/>
</dbReference>
<comment type="function">
    <text evidence="7">Binds to the 23S rRNA.</text>
</comment>
<organism evidence="10 11">
    <name type="scientific">Methylomarinovum tepidoasis</name>
    <dbReference type="NCBI Taxonomy" id="2840183"/>
    <lineage>
        <taxon>Bacteria</taxon>
        <taxon>Pseudomonadati</taxon>
        <taxon>Pseudomonadota</taxon>
        <taxon>Gammaproteobacteria</taxon>
        <taxon>Methylococcales</taxon>
        <taxon>Methylothermaceae</taxon>
        <taxon>Methylomarinovum</taxon>
    </lineage>
</organism>
<reference evidence="11" key="1">
    <citation type="journal article" date="2024" name="Int. J. Syst. Evol. Microbiol.">
        <title>Methylomarinovum tepidoasis sp. nov., a moderately thermophilic methanotroph of the family Methylothermaceae isolated from a deep-sea hydrothermal field.</title>
        <authorList>
            <person name="Hirayama H."/>
            <person name="Takaki Y."/>
            <person name="Abe M."/>
            <person name="Miyazaki M."/>
            <person name="Uematsu K."/>
            <person name="Matsui Y."/>
            <person name="Takai K."/>
        </authorList>
    </citation>
    <scope>NUCLEOTIDE SEQUENCE [LARGE SCALE GENOMIC DNA]</scope>
    <source>
        <strain evidence="11">IN45</strain>
    </source>
</reference>
<dbReference type="PROSITE" id="PS00651">
    <property type="entry name" value="RIBOSOMAL_L9"/>
    <property type="match status" value="1"/>
</dbReference>
<evidence type="ECO:0000256" key="8">
    <source>
        <dbReference type="SAM" id="Coils"/>
    </source>
</evidence>
<keyword evidence="8" id="KW-0175">Coiled coil</keyword>
<dbReference type="GO" id="GO:0019843">
    <property type="term" value="F:rRNA binding"/>
    <property type="evidence" value="ECO:0007669"/>
    <property type="project" value="UniProtKB-UniRule"/>
</dbReference>
<dbReference type="InterPro" id="IPR009027">
    <property type="entry name" value="Ribosomal_bL9/RNase_H1_N"/>
</dbReference>
<dbReference type="GO" id="GO:0006412">
    <property type="term" value="P:translation"/>
    <property type="evidence" value="ECO:0007669"/>
    <property type="project" value="UniProtKB-UniRule"/>
</dbReference>
<keyword evidence="5 7" id="KW-0687">Ribonucleoprotein</keyword>
<evidence type="ECO:0000256" key="5">
    <source>
        <dbReference type="ARBA" id="ARBA00023274"/>
    </source>
</evidence>
<comment type="similarity">
    <text evidence="1 7">Belongs to the bacterial ribosomal protein bL9 family.</text>
</comment>